<dbReference type="GO" id="GO:0005737">
    <property type="term" value="C:cytoplasm"/>
    <property type="evidence" value="ECO:0007669"/>
    <property type="project" value="TreeGrafter"/>
</dbReference>
<evidence type="ECO:0000256" key="9">
    <source>
        <dbReference type="ARBA" id="ARBA00030592"/>
    </source>
</evidence>
<evidence type="ECO:0000259" key="12">
    <source>
        <dbReference type="Pfam" id="PF02875"/>
    </source>
</evidence>
<dbReference type="SUPFAM" id="SSF53244">
    <property type="entry name" value="MurD-like peptide ligases, peptide-binding domain"/>
    <property type="match status" value="1"/>
</dbReference>
<dbReference type="PANTHER" id="PTHR11136">
    <property type="entry name" value="FOLYLPOLYGLUTAMATE SYNTHASE-RELATED"/>
    <property type="match status" value="1"/>
</dbReference>
<dbReference type="SUPFAM" id="SSF53623">
    <property type="entry name" value="MurD-like peptide ligases, catalytic domain"/>
    <property type="match status" value="1"/>
</dbReference>
<dbReference type="Gene3D" id="3.90.190.20">
    <property type="entry name" value="Mur ligase, C-terminal domain"/>
    <property type="match status" value="1"/>
</dbReference>
<keyword evidence="8" id="KW-0460">Magnesium</keyword>
<evidence type="ECO:0000313" key="15">
    <source>
        <dbReference type="Proteomes" id="UP000242972"/>
    </source>
</evidence>
<reference evidence="14 15" key="1">
    <citation type="journal article" date="2014" name="BMC Genomics">
        <title>Comparison of environmental and isolate Sulfobacillus genomes reveals diverse carbon, sulfur, nitrogen, and hydrogen metabolisms.</title>
        <authorList>
            <person name="Justice N.B."/>
            <person name="Norman A."/>
            <person name="Brown C.T."/>
            <person name="Singh A."/>
            <person name="Thomas B.C."/>
            <person name="Banfield J.F."/>
        </authorList>
    </citation>
    <scope>NUCLEOTIDE SEQUENCE [LARGE SCALE GENOMIC DNA]</scope>
    <source>
        <strain evidence="14">AMDSBA4</strain>
    </source>
</reference>
<evidence type="ECO:0000256" key="11">
    <source>
        <dbReference type="PIRNR" id="PIRNR001563"/>
    </source>
</evidence>
<evidence type="ECO:0000259" key="13">
    <source>
        <dbReference type="Pfam" id="PF08245"/>
    </source>
</evidence>
<dbReference type="FunFam" id="3.40.1190.10:FF:000011">
    <property type="entry name" value="Folylpolyglutamate synthase/dihydrofolate synthase"/>
    <property type="match status" value="1"/>
</dbReference>
<keyword evidence="4 11" id="KW-0436">Ligase</keyword>
<dbReference type="InterPro" id="IPR004101">
    <property type="entry name" value="Mur_ligase_C"/>
</dbReference>
<dbReference type="InterPro" id="IPR013221">
    <property type="entry name" value="Mur_ligase_cen"/>
</dbReference>
<evidence type="ECO:0000256" key="7">
    <source>
        <dbReference type="ARBA" id="ARBA00022840"/>
    </source>
</evidence>
<comment type="cofactor">
    <cofactor evidence="1">
        <name>Mg(2+)</name>
        <dbReference type="ChEBI" id="CHEBI:18420"/>
    </cofactor>
</comment>
<dbReference type="GO" id="GO:0005524">
    <property type="term" value="F:ATP binding"/>
    <property type="evidence" value="ECO:0007669"/>
    <property type="project" value="UniProtKB-KW"/>
</dbReference>
<dbReference type="Gene3D" id="3.40.1190.10">
    <property type="entry name" value="Mur-like, catalytic domain"/>
    <property type="match status" value="1"/>
</dbReference>
<proteinExistence type="inferred from homology"/>
<comment type="catalytic activity">
    <reaction evidence="10">
        <text>(6S)-5,6,7,8-tetrahydrofolyl-(gamma-L-Glu)(n) + L-glutamate + ATP = (6S)-5,6,7,8-tetrahydrofolyl-(gamma-L-Glu)(n+1) + ADP + phosphate + H(+)</text>
        <dbReference type="Rhea" id="RHEA:10580"/>
        <dbReference type="Rhea" id="RHEA-COMP:14738"/>
        <dbReference type="Rhea" id="RHEA-COMP:14740"/>
        <dbReference type="ChEBI" id="CHEBI:15378"/>
        <dbReference type="ChEBI" id="CHEBI:29985"/>
        <dbReference type="ChEBI" id="CHEBI:30616"/>
        <dbReference type="ChEBI" id="CHEBI:43474"/>
        <dbReference type="ChEBI" id="CHEBI:141005"/>
        <dbReference type="ChEBI" id="CHEBI:456216"/>
        <dbReference type="EC" id="6.3.2.17"/>
    </reaction>
</comment>
<dbReference type="InterPro" id="IPR036615">
    <property type="entry name" value="Mur_ligase_C_dom_sf"/>
</dbReference>
<keyword evidence="7 11" id="KW-0067">ATP-binding</keyword>
<gene>
    <name evidence="14" type="ORF">C7B46_05225</name>
</gene>
<dbReference type="NCBIfam" id="TIGR01499">
    <property type="entry name" value="folC"/>
    <property type="match status" value="1"/>
</dbReference>
<evidence type="ECO:0000256" key="3">
    <source>
        <dbReference type="ARBA" id="ARBA00013025"/>
    </source>
</evidence>
<keyword evidence="5" id="KW-0479">Metal-binding</keyword>
<dbReference type="PIRSF" id="PIRSF001563">
    <property type="entry name" value="Folylpolyglu_synth"/>
    <property type="match status" value="1"/>
</dbReference>
<dbReference type="Pfam" id="PF02875">
    <property type="entry name" value="Mur_ligase_C"/>
    <property type="match status" value="1"/>
</dbReference>
<evidence type="ECO:0000256" key="6">
    <source>
        <dbReference type="ARBA" id="ARBA00022741"/>
    </source>
</evidence>
<evidence type="ECO:0000256" key="4">
    <source>
        <dbReference type="ARBA" id="ARBA00022598"/>
    </source>
</evidence>
<feature type="domain" description="Mur ligase central" evidence="13">
    <location>
        <begin position="40"/>
        <end position="252"/>
    </location>
</feature>
<protein>
    <recommendedName>
        <fullName evidence="3">tetrahydrofolate synthase</fullName>
        <ecNumber evidence="3">6.3.2.17</ecNumber>
    </recommendedName>
    <alternativeName>
        <fullName evidence="9">Tetrahydrofolylpolyglutamate synthase</fullName>
    </alternativeName>
</protein>
<keyword evidence="6 11" id="KW-0547">Nucleotide-binding</keyword>
<dbReference type="Pfam" id="PF08245">
    <property type="entry name" value="Mur_ligase_M"/>
    <property type="match status" value="1"/>
</dbReference>
<dbReference type="InterPro" id="IPR018109">
    <property type="entry name" value="Folylpolyglutamate_synth_CS"/>
</dbReference>
<evidence type="ECO:0000256" key="1">
    <source>
        <dbReference type="ARBA" id="ARBA00001946"/>
    </source>
</evidence>
<comment type="similarity">
    <text evidence="2 11">Belongs to the folylpolyglutamate synthase family.</text>
</comment>
<dbReference type="GO" id="GO:0046872">
    <property type="term" value="F:metal ion binding"/>
    <property type="evidence" value="ECO:0007669"/>
    <property type="project" value="UniProtKB-KW"/>
</dbReference>
<evidence type="ECO:0000256" key="8">
    <source>
        <dbReference type="ARBA" id="ARBA00022842"/>
    </source>
</evidence>
<dbReference type="GO" id="GO:0008841">
    <property type="term" value="F:dihydrofolate synthase activity"/>
    <property type="evidence" value="ECO:0007669"/>
    <property type="project" value="TreeGrafter"/>
</dbReference>
<organism evidence="14 15">
    <name type="scientific">Sulfobacillus benefaciens</name>
    <dbReference type="NCBI Taxonomy" id="453960"/>
    <lineage>
        <taxon>Bacteria</taxon>
        <taxon>Bacillati</taxon>
        <taxon>Bacillota</taxon>
        <taxon>Clostridia</taxon>
        <taxon>Eubacteriales</taxon>
        <taxon>Clostridiales Family XVII. Incertae Sedis</taxon>
        <taxon>Sulfobacillus</taxon>
    </lineage>
</organism>
<dbReference type="EC" id="6.3.2.17" evidence="3"/>
<dbReference type="EMBL" id="PXYW01000008">
    <property type="protein sequence ID" value="PSR34529.1"/>
    <property type="molecule type" value="Genomic_DNA"/>
</dbReference>
<evidence type="ECO:0000256" key="5">
    <source>
        <dbReference type="ARBA" id="ARBA00022723"/>
    </source>
</evidence>
<sequence length="425" mass="46691">MKENWWQGLTKIGMRPGMERTSDLLRRLGDPQLRYPIIHVAGTNGKGSTATLITAALMSQGYRVGLTTSPDLGQINERVMINQEPLDPDTWNRLGDQVEAVGSQMTDIPTFFEAVTALAFLAFAEHSVDVAVVEVGLGGRLDATNVIPPPLLTVITPIAFDHMDRLGNTIEQIASEKAGVIKTGSRVVIARQPYPAARDVLVEKSKQMGVSLFEADLWPECNSSGVWWSDPEAGDMRVPLLGAYQTENVATARKAVSVLQQLGWITNWEALRTSWANAKWPGRFQVVSHNPLWVIDGAHNLHGVMGLVNTLSRDPWNRYQWHMIFAVLKDKPGQAMLEALLPFAAHITLTQVPGERGANPLPLFQHCASKVPMVVIDDPLDAVRHARAAHAESQDAVLVCGSLALLSYLNQRRAFLPESANVVEQ</sequence>
<dbReference type="Proteomes" id="UP000242972">
    <property type="component" value="Unassembled WGS sequence"/>
</dbReference>
<name>A0A2T2XJ66_9FIRM</name>
<accession>A0A2T2XJ66</accession>
<dbReference type="GO" id="GO:0004326">
    <property type="term" value="F:tetrahydrofolylpolyglutamate synthase activity"/>
    <property type="evidence" value="ECO:0007669"/>
    <property type="project" value="UniProtKB-EC"/>
</dbReference>
<dbReference type="AlphaFoldDB" id="A0A2T2XJ66"/>
<evidence type="ECO:0000256" key="2">
    <source>
        <dbReference type="ARBA" id="ARBA00008276"/>
    </source>
</evidence>
<evidence type="ECO:0000256" key="10">
    <source>
        <dbReference type="ARBA" id="ARBA00047493"/>
    </source>
</evidence>
<dbReference type="InterPro" id="IPR001645">
    <property type="entry name" value="Folylpolyglutamate_synth"/>
</dbReference>
<dbReference type="InterPro" id="IPR036565">
    <property type="entry name" value="Mur-like_cat_sf"/>
</dbReference>
<dbReference type="PANTHER" id="PTHR11136:SF0">
    <property type="entry name" value="DIHYDROFOLATE SYNTHETASE-RELATED"/>
    <property type="match status" value="1"/>
</dbReference>
<comment type="caution">
    <text evidence="14">The sequence shown here is derived from an EMBL/GenBank/DDBJ whole genome shotgun (WGS) entry which is preliminary data.</text>
</comment>
<evidence type="ECO:0000313" key="14">
    <source>
        <dbReference type="EMBL" id="PSR34529.1"/>
    </source>
</evidence>
<dbReference type="PROSITE" id="PS01012">
    <property type="entry name" value="FOLYLPOLYGLU_SYNT_2"/>
    <property type="match status" value="1"/>
</dbReference>
<feature type="domain" description="Mur ligase C-terminal" evidence="12">
    <location>
        <begin position="282"/>
        <end position="402"/>
    </location>
</feature>